<dbReference type="EMBL" id="VSSQ01003079">
    <property type="protein sequence ID" value="MPM18932.1"/>
    <property type="molecule type" value="Genomic_DNA"/>
</dbReference>
<sequence>MLDTPHYLVDEGLGDIGCQAPDDPRVSPLHARSIPGRHIPKLLYRLKHLLSGSFSDRTLAVEGMRNRSRGDPGSLCYIYNCHYFTHMPSSWQSVKPLVAFVTRLLQLPCILLP</sequence>
<comment type="caution">
    <text evidence="1">The sequence shown here is derived from an EMBL/GenBank/DDBJ whole genome shotgun (WGS) entry which is preliminary data.</text>
</comment>
<dbReference type="AlphaFoldDB" id="A0A644XRS0"/>
<accession>A0A644XRS0</accession>
<evidence type="ECO:0000313" key="1">
    <source>
        <dbReference type="EMBL" id="MPM18932.1"/>
    </source>
</evidence>
<organism evidence="1">
    <name type="scientific">bioreactor metagenome</name>
    <dbReference type="NCBI Taxonomy" id="1076179"/>
    <lineage>
        <taxon>unclassified sequences</taxon>
        <taxon>metagenomes</taxon>
        <taxon>ecological metagenomes</taxon>
    </lineage>
</organism>
<gene>
    <name evidence="1" type="ORF">SDC9_65350</name>
</gene>
<name>A0A644XRS0_9ZZZZ</name>
<reference evidence="1" key="1">
    <citation type="submission" date="2019-08" db="EMBL/GenBank/DDBJ databases">
        <authorList>
            <person name="Kucharzyk K."/>
            <person name="Murdoch R.W."/>
            <person name="Higgins S."/>
            <person name="Loffler F."/>
        </authorList>
    </citation>
    <scope>NUCLEOTIDE SEQUENCE</scope>
</reference>
<protein>
    <submittedName>
        <fullName evidence="1">Uncharacterized protein</fullName>
    </submittedName>
</protein>
<proteinExistence type="predicted"/>